<reference evidence="2 3" key="1">
    <citation type="submission" date="2014-07" db="EMBL/GenBank/DDBJ databases">
        <authorList>
            <person name="McCorrison J."/>
            <person name="Sanka R."/>
            <person name="Torralba M."/>
            <person name="Gillis M."/>
            <person name="Haft D.H."/>
            <person name="Methe B."/>
            <person name="Sutton G."/>
            <person name="Nelson K.E."/>
        </authorList>
    </citation>
    <scope>NUCLEOTIDE SEQUENCE [LARGE SCALE GENOMIC DNA]</scope>
    <source>
        <strain evidence="2 3">S7-1-13</strain>
    </source>
</reference>
<dbReference type="AlphaFoldDB" id="A0A095X196"/>
<dbReference type="EMBL" id="JRMW01000037">
    <property type="protein sequence ID" value="KGF03623.1"/>
    <property type="molecule type" value="Genomic_DNA"/>
</dbReference>
<dbReference type="eggNOG" id="ENOG502ZDH5">
    <property type="taxonomic scope" value="Bacteria"/>
</dbReference>
<protein>
    <submittedName>
        <fullName evidence="2">Chain-length determining protein</fullName>
    </submittedName>
</protein>
<sequence length="63" mass="7423">MRKNNLDKLEFYTSFASAGLVYILAFLQYRKGKDSWWLILIAAILMTANAYVKYRKLEKSKNN</sequence>
<evidence type="ECO:0000313" key="2">
    <source>
        <dbReference type="EMBL" id="KGF03623.1"/>
    </source>
</evidence>
<keyword evidence="1" id="KW-0472">Membrane</keyword>
<comment type="caution">
    <text evidence="2">The sequence shown here is derived from an EMBL/GenBank/DDBJ whole genome shotgun (WGS) entry which is preliminary data.</text>
</comment>
<gene>
    <name evidence="2" type="ORF">HMPREF1630_06110</name>
</gene>
<keyword evidence="1" id="KW-1133">Transmembrane helix</keyword>
<accession>A0A095X196</accession>
<keyword evidence="1" id="KW-0812">Transmembrane</keyword>
<name>A0A095X196_9FIRM</name>
<organism evidence="2 3">
    <name type="scientific">Anaerococcus lactolyticus S7-1-13</name>
    <dbReference type="NCBI Taxonomy" id="1284686"/>
    <lineage>
        <taxon>Bacteria</taxon>
        <taxon>Bacillati</taxon>
        <taxon>Bacillota</taxon>
        <taxon>Tissierellia</taxon>
        <taxon>Tissierellales</taxon>
        <taxon>Peptoniphilaceae</taxon>
        <taxon>Anaerococcus</taxon>
    </lineage>
</organism>
<dbReference type="RefSeq" id="WP_004826940.1">
    <property type="nucleotide sequence ID" value="NZ_JRMW01000037.1"/>
</dbReference>
<feature type="transmembrane region" description="Helical" evidence="1">
    <location>
        <begin position="35"/>
        <end position="52"/>
    </location>
</feature>
<proteinExistence type="predicted"/>
<evidence type="ECO:0000313" key="3">
    <source>
        <dbReference type="Proteomes" id="UP000029579"/>
    </source>
</evidence>
<dbReference type="OrthoDB" id="1693050at2"/>
<dbReference type="Proteomes" id="UP000029579">
    <property type="component" value="Unassembled WGS sequence"/>
</dbReference>
<feature type="transmembrane region" description="Helical" evidence="1">
    <location>
        <begin position="12"/>
        <end position="29"/>
    </location>
</feature>
<evidence type="ECO:0000256" key="1">
    <source>
        <dbReference type="SAM" id="Phobius"/>
    </source>
</evidence>